<proteinExistence type="predicted"/>
<keyword evidence="1" id="KW-0378">Hydrolase</keyword>
<dbReference type="AlphaFoldDB" id="A0A5B9W6C2"/>
<dbReference type="InterPro" id="IPR001360">
    <property type="entry name" value="Glyco_hydro_1"/>
</dbReference>
<name>A0A5B9W6C2_9BACT</name>
<dbReference type="KEGG" id="agv:OJF2_40630"/>
<gene>
    <name evidence="1" type="primary">bglA_1</name>
    <name evidence="1" type="ORF">OJF2_40630</name>
</gene>
<sequence>MRDQSLPAGDFRWAVGIENTFVPQTRSGHRRLDEYELMGHYDLWRQDLGLAAELGVSTIRYGVPWYRVNPRPGVFDWSWTDEVLDDLVREKRLTPIVDLMHYGTPLWLDNQFVNSSYPQRVAEYAARFAERYAPLVRYYTPLNEPAVTADFCGRTGLWPPYLRGDDGYVKVLTSLARGIWRTAEALRAARPDAVLVHVEDVGLDTTGDPGLLAQAEAAQGRRLLPLDLMCGRVVPGHALFPWLLEHGCTESELLELAARAPRWDVLGVNFYPWTNRRLVRSRSGRLRQVADSPASALKTVLGMVHDRYGLPLMVTETSSTGTDAERAAWLEGTLGAVRDARREGIAVTGYTWFPLFTMIEWKYRWSRKGLLDHLLHLGLYEVHPARGRMDRVPTRLVDSFRRCIAAPEQSVGEFAGPTPMASGLVA</sequence>
<dbReference type="InterPro" id="IPR051923">
    <property type="entry name" value="Glycosyl_Hydrolase_39"/>
</dbReference>
<organism evidence="1 2">
    <name type="scientific">Aquisphaera giovannonii</name>
    <dbReference type="NCBI Taxonomy" id="406548"/>
    <lineage>
        <taxon>Bacteria</taxon>
        <taxon>Pseudomonadati</taxon>
        <taxon>Planctomycetota</taxon>
        <taxon>Planctomycetia</taxon>
        <taxon>Isosphaerales</taxon>
        <taxon>Isosphaeraceae</taxon>
        <taxon>Aquisphaera</taxon>
    </lineage>
</organism>
<reference evidence="1 2" key="1">
    <citation type="submission" date="2019-08" db="EMBL/GenBank/DDBJ databases">
        <title>Deep-cultivation of Planctomycetes and their phenomic and genomic characterization uncovers novel biology.</title>
        <authorList>
            <person name="Wiegand S."/>
            <person name="Jogler M."/>
            <person name="Boedeker C."/>
            <person name="Pinto D."/>
            <person name="Vollmers J."/>
            <person name="Rivas-Marin E."/>
            <person name="Kohn T."/>
            <person name="Peeters S.H."/>
            <person name="Heuer A."/>
            <person name="Rast P."/>
            <person name="Oberbeckmann S."/>
            <person name="Bunk B."/>
            <person name="Jeske O."/>
            <person name="Meyerdierks A."/>
            <person name="Storesund J.E."/>
            <person name="Kallscheuer N."/>
            <person name="Luecker S."/>
            <person name="Lage O.M."/>
            <person name="Pohl T."/>
            <person name="Merkel B.J."/>
            <person name="Hornburger P."/>
            <person name="Mueller R.-W."/>
            <person name="Bruemmer F."/>
            <person name="Labrenz M."/>
            <person name="Spormann A.M."/>
            <person name="Op den Camp H."/>
            <person name="Overmann J."/>
            <person name="Amann R."/>
            <person name="Jetten M.S.M."/>
            <person name="Mascher T."/>
            <person name="Medema M.H."/>
            <person name="Devos D.P."/>
            <person name="Kaster A.-K."/>
            <person name="Ovreas L."/>
            <person name="Rohde M."/>
            <person name="Galperin M.Y."/>
            <person name="Jogler C."/>
        </authorList>
    </citation>
    <scope>NUCLEOTIDE SEQUENCE [LARGE SCALE GENOMIC DNA]</scope>
    <source>
        <strain evidence="1 2">OJF2</strain>
    </source>
</reference>
<dbReference type="SUPFAM" id="SSF51445">
    <property type="entry name" value="(Trans)glycosidases"/>
    <property type="match status" value="1"/>
</dbReference>
<dbReference type="Proteomes" id="UP000324233">
    <property type="component" value="Chromosome"/>
</dbReference>
<dbReference type="EMBL" id="CP042997">
    <property type="protein sequence ID" value="QEH35511.1"/>
    <property type="molecule type" value="Genomic_DNA"/>
</dbReference>
<dbReference type="GO" id="GO:0008706">
    <property type="term" value="F:6-phospho-beta-glucosidase activity"/>
    <property type="evidence" value="ECO:0007669"/>
    <property type="project" value="UniProtKB-EC"/>
</dbReference>
<dbReference type="Gene3D" id="3.20.20.80">
    <property type="entry name" value="Glycosidases"/>
    <property type="match status" value="1"/>
</dbReference>
<keyword evidence="1" id="KW-0326">Glycosidase</keyword>
<evidence type="ECO:0000313" key="2">
    <source>
        <dbReference type="Proteomes" id="UP000324233"/>
    </source>
</evidence>
<dbReference type="EC" id="3.2.1.86" evidence="1"/>
<keyword evidence="2" id="KW-1185">Reference proteome</keyword>
<accession>A0A5B9W6C2</accession>
<dbReference type="PANTHER" id="PTHR12631:SF10">
    <property type="entry name" value="BETA-XYLOSIDASE-LIKE PROTEIN-RELATED"/>
    <property type="match status" value="1"/>
</dbReference>
<dbReference type="InterPro" id="IPR017853">
    <property type="entry name" value="GH"/>
</dbReference>
<dbReference type="PANTHER" id="PTHR12631">
    <property type="entry name" value="ALPHA-L-IDURONIDASE"/>
    <property type="match status" value="1"/>
</dbReference>
<protein>
    <submittedName>
        <fullName evidence="1">Aryl-phospho-beta-D-glucosidase BglA</fullName>
        <ecNumber evidence="1">3.2.1.86</ecNumber>
    </submittedName>
</protein>
<dbReference type="Pfam" id="PF00232">
    <property type="entry name" value="Glyco_hydro_1"/>
    <property type="match status" value="1"/>
</dbReference>
<evidence type="ECO:0000313" key="1">
    <source>
        <dbReference type="EMBL" id="QEH35511.1"/>
    </source>
</evidence>
<dbReference type="RefSeq" id="WP_168221933.1">
    <property type="nucleotide sequence ID" value="NZ_CP042997.1"/>
</dbReference>
<dbReference type="GO" id="GO:0005975">
    <property type="term" value="P:carbohydrate metabolic process"/>
    <property type="evidence" value="ECO:0007669"/>
    <property type="project" value="InterPro"/>
</dbReference>